<sequence length="71" mass="7829">MLTERGRRAVGLWPSERSADQLVDLLRRAEDLTDDPDERSRIRQAAAALHGVSSDIITDVGAAWVRSQTGL</sequence>
<accession>A0ABP9PS82</accession>
<reference evidence="2" key="1">
    <citation type="journal article" date="2019" name="Int. J. Syst. Evol. Microbiol.">
        <title>The Global Catalogue of Microorganisms (GCM) 10K type strain sequencing project: providing services to taxonomists for standard genome sequencing and annotation.</title>
        <authorList>
            <consortium name="The Broad Institute Genomics Platform"/>
            <consortium name="The Broad Institute Genome Sequencing Center for Infectious Disease"/>
            <person name="Wu L."/>
            <person name="Ma J."/>
        </authorList>
    </citation>
    <scope>NUCLEOTIDE SEQUENCE [LARGE SCALE GENOMIC DNA]</scope>
    <source>
        <strain evidence="2">JCM 18459</strain>
    </source>
</reference>
<proteinExistence type="predicted"/>
<keyword evidence="2" id="KW-1185">Reference proteome</keyword>
<name>A0ABP9PS82_9ACTN</name>
<protein>
    <recommendedName>
        <fullName evidence="3">MarR family transcriptional regulator</fullName>
    </recommendedName>
</protein>
<dbReference type="EMBL" id="BAABKG010000003">
    <property type="protein sequence ID" value="GAA5150107.1"/>
    <property type="molecule type" value="Genomic_DNA"/>
</dbReference>
<evidence type="ECO:0000313" key="1">
    <source>
        <dbReference type="EMBL" id="GAA5150107.1"/>
    </source>
</evidence>
<comment type="caution">
    <text evidence="1">The sequence shown here is derived from an EMBL/GenBank/DDBJ whole genome shotgun (WGS) entry which is preliminary data.</text>
</comment>
<evidence type="ECO:0008006" key="3">
    <source>
        <dbReference type="Google" id="ProtNLM"/>
    </source>
</evidence>
<evidence type="ECO:0000313" key="2">
    <source>
        <dbReference type="Proteomes" id="UP001500221"/>
    </source>
</evidence>
<organism evidence="1 2">
    <name type="scientific">Nocardioides marinquilinus</name>
    <dbReference type="NCBI Taxonomy" id="1210400"/>
    <lineage>
        <taxon>Bacteria</taxon>
        <taxon>Bacillati</taxon>
        <taxon>Actinomycetota</taxon>
        <taxon>Actinomycetes</taxon>
        <taxon>Propionibacteriales</taxon>
        <taxon>Nocardioidaceae</taxon>
        <taxon>Nocardioides</taxon>
    </lineage>
</organism>
<gene>
    <name evidence="1" type="ORF">GCM10023340_26490</name>
</gene>
<dbReference type="Proteomes" id="UP001500221">
    <property type="component" value="Unassembled WGS sequence"/>
</dbReference>